<accession>A0ABS4KD75</accession>
<dbReference type="RefSeq" id="WP_210061092.1">
    <property type="nucleotide sequence ID" value="NZ_JAGGLJ010000011.1"/>
</dbReference>
<dbReference type="EMBL" id="JAGGLJ010000011">
    <property type="protein sequence ID" value="MBP2025712.1"/>
    <property type="molecule type" value="Genomic_DNA"/>
</dbReference>
<reference evidence="9 10" key="1">
    <citation type="submission" date="2021-03" db="EMBL/GenBank/DDBJ databases">
        <title>Genomic Encyclopedia of Type Strains, Phase IV (KMG-IV): sequencing the most valuable type-strain genomes for metagenomic binning, comparative biology and taxonomic classification.</title>
        <authorList>
            <person name="Goeker M."/>
        </authorList>
    </citation>
    <scope>NUCLEOTIDE SEQUENCE [LARGE SCALE GENOMIC DNA]</scope>
    <source>
        <strain evidence="9 10">DSM 27563</strain>
    </source>
</reference>
<evidence type="ECO:0000313" key="10">
    <source>
        <dbReference type="Proteomes" id="UP001519306"/>
    </source>
</evidence>
<dbReference type="Pfam" id="PF01569">
    <property type="entry name" value="PAP2"/>
    <property type="match status" value="1"/>
</dbReference>
<gene>
    <name evidence="9" type="ORF">J2Z71_001256</name>
</gene>
<proteinExistence type="predicted"/>
<dbReference type="SUPFAM" id="SSF48317">
    <property type="entry name" value="Acid phosphatase/Vanadium-dependent haloperoxidase"/>
    <property type="match status" value="1"/>
</dbReference>
<dbReference type="Gene3D" id="1.20.144.10">
    <property type="entry name" value="Phosphatidic acid phosphatase type 2/haloperoxidase"/>
    <property type="match status" value="1"/>
</dbReference>
<feature type="transmembrane region" description="Helical" evidence="7">
    <location>
        <begin position="153"/>
        <end position="172"/>
    </location>
</feature>
<evidence type="ECO:0000256" key="5">
    <source>
        <dbReference type="ARBA" id="ARBA00022989"/>
    </source>
</evidence>
<evidence type="ECO:0000259" key="8">
    <source>
        <dbReference type="SMART" id="SM00014"/>
    </source>
</evidence>
<feature type="transmembrane region" description="Helical" evidence="7">
    <location>
        <begin position="63"/>
        <end position="81"/>
    </location>
</feature>
<dbReference type="InterPro" id="IPR000326">
    <property type="entry name" value="PAP2/HPO"/>
</dbReference>
<keyword evidence="2" id="KW-1003">Cell membrane</keyword>
<keyword evidence="5 7" id="KW-1133">Transmembrane helix</keyword>
<dbReference type="CDD" id="cd03392">
    <property type="entry name" value="PAP2_like_2"/>
    <property type="match status" value="1"/>
</dbReference>
<sequence length="183" mass="20618">MKNPFKAFDNFFINLINKQMRNPFFDFLFYHITNIGGAISLITITALLIFFGKGKYKVLGIKIAFALILSGIIVQILKRIFTRSRPYWILKNLNTYGIDLRDYSFPSGHSAASFAVAVIIALNFPKISIIVIVLALLIAISRIYLAVHYPTDVAAGIIIGIVSSLLVNYKLYPLINLYIKNKL</sequence>
<evidence type="ECO:0000256" key="7">
    <source>
        <dbReference type="SAM" id="Phobius"/>
    </source>
</evidence>
<evidence type="ECO:0000256" key="6">
    <source>
        <dbReference type="ARBA" id="ARBA00023136"/>
    </source>
</evidence>
<feature type="transmembrane region" description="Helical" evidence="7">
    <location>
        <begin position="28"/>
        <end position="51"/>
    </location>
</feature>
<comment type="caution">
    <text evidence="9">The sequence shown here is derived from an EMBL/GenBank/DDBJ whole genome shotgun (WGS) entry which is preliminary data.</text>
</comment>
<dbReference type="SMART" id="SM00014">
    <property type="entry name" value="acidPPc"/>
    <property type="match status" value="1"/>
</dbReference>
<keyword evidence="6 7" id="KW-0472">Membrane</keyword>
<evidence type="ECO:0000256" key="2">
    <source>
        <dbReference type="ARBA" id="ARBA00022475"/>
    </source>
</evidence>
<feature type="domain" description="Phosphatidic acid phosphatase type 2/haloperoxidase" evidence="8">
    <location>
        <begin position="59"/>
        <end position="168"/>
    </location>
</feature>
<keyword evidence="3 7" id="KW-0812">Transmembrane</keyword>
<evidence type="ECO:0000256" key="1">
    <source>
        <dbReference type="ARBA" id="ARBA00004651"/>
    </source>
</evidence>
<dbReference type="Proteomes" id="UP001519306">
    <property type="component" value="Unassembled WGS sequence"/>
</dbReference>
<dbReference type="EC" id="3.6.1.27" evidence="9"/>
<dbReference type="GO" id="GO:0050380">
    <property type="term" value="F:undecaprenyl-diphosphatase activity"/>
    <property type="evidence" value="ECO:0007669"/>
    <property type="project" value="UniProtKB-EC"/>
</dbReference>
<evidence type="ECO:0000256" key="4">
    <source>
        <dbReference type="ARBA" id="ARBA00022801"/>
    </source>
</evidence>
<protein>
    <submittedName>
        <fullName evidence="9">Undecaprenyl-diphosphatase</fullName>
        <ecNumber evidence="9">3.6.1.27</ecNumber>
    </submittedName>
</protein>
<organism evidence="9 10">
    <name type="scientific">Peptoniphilus stercorisuis</name>
    <dbReference type="NCBI Taxonomy" id="1436965"/>
    <lineage>
        <taxon>Bacteria</taxon>
        <taxon>Bacillati</taxon>
        <taxon>Bacillota</taxon>
        <taxon>Tissierellia</taxon>
        <taxon>Tissierellales</taxon>
        <taxon>Peptoniphilaceae</taxon>
        <taxon>Peptoniphilus</taxon>
    </lineage>
</organism>
<evidence type="ECO:0000256" key="3">
    <source>
        <dbReference type="ARBA" id="ARBA00022692"/>
    </source>
</evidence>
<keyword evidence="10" id="KW-1185">Reference proteome</keyword>
<keyword evidence="4 9" id="KW-0378">Hydrolase</keyword>
<comment type="subcellular location">
    <subcellularLocation>
        <location evidence="1">Cell membrane</location>
        <topology evidence="1">Multi-pass membrane protein</topology>
    </subcellularLocation>
</comment>
<dbReference type="PANTHER" id="PTHR14969:SF62">
    <property type="entry name" value="DECAPRENYLPHOSPHORYL-5-PHOSPHORIBOSE PHOSPHATASE RV3807C-RELATED"/>
    <property type="match status" value="1"/>
</dbReference>
<name>A0ABS4KD75_9FIRM</name>
<dbReference type="PANTHER" id="PTHR14969">
    <property type="entry name" value="SPHINGOSINE-1-PHOSPHATE PHOSPHOHYDROLASE"/>
    <property type="match status" value="1"/>
</dbReference>
<dbReference type="InterPro" id="IPR036938">
    <property type="entry name" value="PAP2/HPO_sf"/>
</dbReference>
<evidence type="ECO:0000313" key="9">
    <source>
        <dbReference type="EMBL" id="MBP2025712.1"/>
    </source>
</evidence>